<name>A0A0A8Y8X2_ARUDO</name>
<proteinExistence type="predicted"/>
<organism evidence="1">
    <name type="scientific">Arundo donax</name>
    <name type="common">Giant reed</name>
    <name type="synonym">Donax arundinaceus</name>
    <dbReference type="NCBI Taxonomy" id="35708"/>
    <lineage>
        <taxon>Eukaryota</taxon>
        <taxon>Viridiplantae</taxon>
        <taxon>Streptophyta</taxon>
        <taxon>Embryophyta</taxon>
        <taxon>Tracheophyta</taxon>
        <taxon>Spermatophyta</taxon>
        <taxon>Magnoliopsida</taxon>
        <taxon>Liliopsida</taxon>
        <taxon>Poales</taxon>
        <taxon>Poaceae</taxon>
        <taxon>PACMAD clade</taxon>
        <taxon>Arundinoideae</taxon>
        <taxon>Arundineae</taxon>
        <taxon>Arundo</taxon>
    </lineage>
</organism>
<protein>
    <submittedName>
        <fullName evidence="1">Uncharacterized protein</fullName>
    </submittedName>
</protein>
<dbReference type="EMBL" id="GBRH01276185">
    <property type="protein sequence ID" value="JAD21710.1"/>
    <property type="molecule type" value="Transcribed_RNA"/>
</dbReference>
<reference evidence="1" key="1">
    <citation type="submission" date="2014-09" db="EMBL/GenBank/DDBJ databases">
        <authorList>
            <person name="Magalhaes I.L.F."/>
            <person name="Oliveira U."/>
            <person name="Santos F.R."/>
            <person name="Vidigal T.H.D.A."/>
            <person name="Brescovit A.D."/>
            <person name="Santos A.J."/>
        </authorList>
    </citation>
    <scope>NUCLEOTIDE SEQUENCE</scope>
    <source>
        <tissue evidence="1">Shoot tissue taken approximately 20 cm above the soil surface</tissue>
    </source>
</reference>
<sequence>MNLWIFELIFPLT</sequence>
<evidence type="ECO:0000313" key="1">
    <source>
        <dbReference type="EMBL" id="JAD21710.1"/>
    </source>
</evidence>
<reference evidence="1" key="2">
    <citation type="journal article" date="2015" name="Data Brief">
        <title>Shoot transcriptome of the giant reed, Arundo donax.</title>
        <authorList>
            <person name="Barrero R.A."/>
            <person name="Guerrero F.D."/>
            <person name="Moolhuijzen P."/>
            <person name="Goolsby J.A."/>
            <person name="Tidwell J."/>
            <person name="Bellgard S.E."/>
            <person name="Bellgard M.I."/>
        </authorList>
    </citation>
    <scope>NUCLEOTIDE SEQUENCE</scope>
    <source>
        <tissue evidence="1">Shoot tissue taken approximately 20 cm above the soil surface</tissue>
    </source>
</reference>
<accession>A0A0A8Y8X2</accession>